<keyword evidence="21" id="KW-1185">Reference proteome</keyword>
<evidence type="ECO:0000256" key="1">
    <source>
        <dbReference type="ARBA" id="ARBA00004123"/>
    </source>
</evidence>
<proteinExistence type="inferred from homology"/>
<dbReference type="InterPro" id="IPR027417">
    <property type="entry name" value="P-loop_NTPase"/>
</dbReference>
<keyword evidence="5" id="KW-0132">Cell division</keyword>
<dbReference type="Pfam" id="PF25875">
    <property type="entry name" value="WHD_Rad26_CSB"/>
    <property type="match status" value="1"/>
</dbReference>
<evidence type="ECO:0000256" key="9">
    <source>
        <dbReference type="ARBA" id="ARBA00022801"/>
    </source>
</evidence>
<comment type="caution">
    <text evidence="20">The sequence shown here is derived from an EMBL/GenBank/DDBJ whole genome shotgun (WGS) entry which is preliminary data.</text>
</comment>
<keyword evidence="7" id="KW-0227">DNA damage</keyword>
<evidence type="ECO:0000256" key="4">
    <source>
        <dbReference type="ARBA" id="ARBA00015341"/>
    </source>
</evidence>
<evidence type="ECO:0000256" key="7">
    <source>
        <dbReference type="ARBA" id="ARBA00022763"/>
    </source>
</evidence>
<keyword evidence="11" id="KW-0067">ATP-binding</keyword>
<evidence type="ECO:0000256" key="10">
    <source>
        <dbReference type="ARBA" id="ARBA00022806"/>
    </source>
</evidence>
<evidence type="ECO:0000256" key="17">
    <source>
        <dbReference type="ARBA" id="ARBA00029956"/>
    </source>
</evidence>
<evidence type="ECO:0000256" key="12">
    <source>
        <dbReference type="ARBA" id="ARBA00023125"/>
    </source>
</evidence>
<dbReference type="Pfam" id="PF00271">
    <property type="entry name" value="Helicase_C"/>
    <property type="match status" value="1"/>
</dbReference>
<dbReference type="AlphaFoldDB" id="A0ABD6E570"/>
<evidence type="ECO:0000256" key="15">
    <source>
        <dbReference type="ARBA" id="ARBA00023306"/>
    </source>
</evidence>
<keyword evidence="13" id="KW-0234">DNA repair</keyword>
<feature type="region of interest" description="Disordered" evidence="18">
    <location>
        <begin position="403"/>
        <end position="425"/>
    </location>
</feature>
<reference evidence="20 21" key="1">
    <citation type="submission" date="2024-08" db="EMBL/GenBank/DDBJ databases">
        <title>Gnathostoma spinigerum genome.</title>
        <authorList>
            <person name="Gonzalez-Bertolin B."/>
            <person name="Monzon S."/>
            <person name="Zaballos A."/>
            <person name="Jimenez P."/>
            <person name="Dekumyoy P."/>
            <person name="Varona S."/>
            <person name="Cuesta I."/>
            <person name="Sumanam S."/>
            <person name="Adisakwattana P."/>
            <person name="Gasser R.B."/>
            <person name="Hernandez-Gonzalez A."/>
            <person name="Young N.D."/>
            <person name="Perteguer M.J."/>
        </authorList>
    </citation>
    <scope>NUCLEOTIDE SEQUENCE [LARGE SCALE GENOMIC DNA]</scope>
    <source>
        <strain evidence="20">AL3</strain>
        <tissue evidence="20">Liver</tissue>
    </source>
</reference>
<keyword evidence="9" id="KW-0378">Hydrolase</keyword>
<comment type="similarity">
    <text evidence="2">Belongs to the SNF2/RAD54 helicase family.</text>
</comment>
<accession>A0ABD6E570</accession>
<name>A0ABD6E570_9BILA</name>
<keyword evidence="6" id="KW-0547">Nucleotide-binding</keyword>
<comment type="function">
    <text evidence="16">Involved in mitotic DNA repair and meiotic recombination. Functions in the recombinational DNA repair pathway. Essential for interhomolog gene conversion (GC), but may have a less important role in intersister GC than spn-A/Rad51. In the presence of DNA, spn-A/Rad51 enhances the ATPase activity of okr/Rad54.</text>
</comment>
<evidence type="ECO:0000256" key="16">
    <source>
        <dbReference type="ARBA" id="ARBA00024776"/>
    </source>
</evidence>
<dbReference type="SMART" id="SM00490">
    <property type="entry name" value="HELICc"/>
    <property type="match status" value="1"/>
</dbReference>
<dbReference type="SUPFAM" id="SSF52540">
    <property type="entry name" value="P-loop containing nucleoside triphosphate hydrolases"/>
    <property type="match status" value="1"/>
</dbReference>
<feature type="compositionally biased region" description="Acidic residues" evidence="18">
    <location>
        <begin position="406"/>
        <end position="416"/>
    </location>
</feature>
<dbReference type="PANTHER" id="PTHR45629">
    <property type="entry name" value="SNF2/RAD54 FAMILY MEMBER"/>
    <property type="match status" value="1"/>
</dbReference>
<dbReference type="Gene3D" id="3.40.50.300">
    <property type="entry name" value="P-loop containing nucleotide triphosphate hydrolases"/>
    <property type="match status" value="1"/>
</dbReference>
<keyword evidence="14" id="KW-0539">Nucleus</keyword>
<dbReference type="InterPro" id="IPR001650">
    <property type="entry name" value="Helicase_C-like"/>
</dbReference>
<gene>
    <name evidence="20" type="ORF">AB6A40_001325</name>
</gene>
<comment type="subcellular location">
    <subcellularLocation>
        <location evidence="1">Nucleus</location>
    </subcellularLocation>
</comment>
<dbReference type="GO" id="GO:0051301">
    <property type="term" value="P:cell division"/>
    <property type="evidence" value="ECO:0007669"/>
    <property type="project" value="UniProtKB-KW"/>
</dbReference>
<protein>
    <recommendedName>
        <fullName evidence="4">DNA repair and recombination protein RAD54-like</fullName>
    </recommendedName>
    <alternativeName>
        <fullName evidence="17">Protein okra</fullName>
    </alternativeName>
</protein>
<evidence type="ECO:0000256" key="11">
    <source>
        <dbReference type="ARBA" id="ARBA00022840"/>
    </source>
</evidence>
<dbReference type="PANTHER" id="PTHR45629:SF7">
    <property type="entry name" value="DNA EXCISION REPAIR PROTEIN ERCC-6-RELATED"/>
    <property type="match status" value="1"/>
</dbReference>
<feature type="region of interest" description="Disordered" evidence="18">
    <location>
        <begin position="348"/>
        <end position="373"/>
    </location>
</feature>
<evidence type="ECO:0000256" key="13">
    <source>
        <dbReference type="ARBA" id="ARBA00023204"/>
    </source>
</evidence>
<feature type="region of interest" description="Disordered" evidence="18">
    <location>
        <begin position="160"/>
        <end position="180"/>
    </location>
</feature>
<evidence type="ECO:0000313" key="21">
    <source>
        <dbReference type="Proteomes" id="UP001608902"/>
    </source>
</evidence>
<feature type="compositionally biased region" description="Basic and acidic residues" evidence="18">
    <location>
        <begin position="355"/>
        <end position="371"/>
    </location>
</feature>
<dbReference type="CDD" id="cd22254">
    <property type="entry name" value="CSB_WHD"/>
    <property type="match status" value="1"/>
</dbReference>
<evidence type="ECO:0000256" key="8">
    <source>
        <dbReference type="ARBA" id="ARBA00022776"/>
    </source>
</evidence>
<dbReference type="InterPro" id="IPR058951">
    <property type="entry name" value="WHD_Rad26_CSB-like"/>
</dbReference>
<dbReference type="EMBL" id="JBGFUD010000479">
    <property type="protein sequence ID" value="MFH4974616.1"/>
    <property type="molecule type" value="Genomic_DNA"/>
</dbReference>
<keyword evidence="8" id="KW-0498">Mitosis</keyword>
<feature type="domain" description="Helicase C-terminal" evidence="19">
    <location>
        <begin position="1"/>
        <end position="118"/>
    </location>
</feature>
<evidence type="ECO:0000256" key="14">
    <source>
        <dbReference type="ARBA" id="ARBA00023242"/>
    </source>
</evidence>
<dbReference type="InterPro" id="IPR050496">
    <property type="entry name" value="SNF2_RAD54_helicase_repair"/>
</dbReference>
<sequence length="499" mass="56671">MDGTTSVAMRQPLIQQFNSDSSIYIFLLTTRVGGLGVNLTGANRVVIFDPDWNPSTDTQARERAWRIGQEKAVTIYRLLTSGTVEEKIYQRQIFKQFLANRILVDPKQKRFFKTSDLYELFSLGDDKAIKNHGTETAALFAEAGDNVNVPNYFDARAEKKKKGSKTSKKNIKVEDLNSEDDDESRKMIEVELSDEKIRELQQLARKINRLFTRSLKENSTTEIEKDGSERREKRKSRLFDGKYDIPYLKRQRRHKYQEDENSEKSTMTQDDYVLGKLLSGAGVNSAISHDQIVGDGTQADEQLIEDEANAVASQAVASLRRLKRIREGCHNIVKPRFGGRRAKAFIDSNAVNDEAENKNSDEDGHDKKDGESAVFSGNSLFEGKKYDGIDLLTAIRKRKARMMSDSADEQNDEEEQCSSTSLSGNASTAVTKNRFDKLAEEINEFLIRCGGKANTSEVVDAFRDRVSIRDMNAFRSILKKLCVFKGSEKIWILRDEYRV</sequence>
<dbReference type="GO" id="GO:0016787">
    <property type="term" value="F:hydrolase activity"/>
    <property type="evidence" value="ECO:0007669"/>
    <property type="project" value="UniProtKB-KW"/>
</dbReference>
<evidence type="ECO:0000256" key="6">
    <source>
        <dbReference type="ARBA" id="ARBA00022741"/>
    </source>
</evidence>
<keyword evidence="10" id="KW-0347">Helicase</keyword>
<keyword evidence="15" id="KW-0131">Cell cycle</keyword>
<dbReference type="CDD" id="cd18793">
    <property type="entry name" value="SF2_C_SNF"/>
    <property type="match status" value="1"/>
</dbReference>
<organism evidence="20 21">
    <name type="scientific">Gnathostoma spinigerum</name>
    <dbReference type="NCBI Taxonomy" id="75299"/>
    <lineage>
        <taxon>Eukaryota</taxon>
        <taxon>Metazoa</taxon>
        <taxon>Ecdysozoa</taxon>
        <taxon>Nematoda</taxon>
        <taxon>Chromadorea</taxon>
        <taxon>Rhabditida</taxon>
        <taxon>Spirurina</taxon>
        <taxon>Gnathostomatomorpha</taxon>
        <taxon>Gnathostomatoidea</taxon>
        <taxon>Gnathostomatidae</taxon>
        <taxon>Gnathostoma</taxon>
    </lineage>
</organism>
<dbReference type="Gene3D" id="1.20.120.850">
    <property type="entry name" value="SWI2/SNF2 ATPases, N-terminal domain"/>
    <property type="match status" value="1"/>
</dbReference>
<evidence type="ECO:0000256" key="5">
    <source>
        <dbReference type="ARBA" id="ARBA00022618"/>
    </source>
</evidence>
<evidence type="ECO:0000256" key="18">
    <source>
        <dbReference type="SAM" id="MobiDB-lite"/>
    </source>
</evidence>
<evidence type="ECO:0000256" key="3">
    <source>
        <dbReference type="ARBA" id="ARBA00011467"/>
    </source>
</evidence>
<feature type="compositionally biased region" description="Basic residues" evidence="18">
    <location>
        <begin position="160"/>
        <end position="170"/>
    </location>
</feature>
<evidence type="ECO:0000256" key="2">
    <source>
        <dbReference type="ARBA" id="ARBA00007025"/>
    </source>
</evidence>
<keyword evidence="12" id="KW-0238">DNA-binding</keyword>
<evidence type="ECO:0000313" key="20">
    <source>
        <dbReference type="EMBL" id="MFH4974616.1"/>
    </source>
</evidence>
<dbReference type="PROSITE" id="PS51194">
    <property type="entry name" value="HELICASE_CTER"/>
    <property type="match status" value="1"/>
</dbReference>
<evidence type="ECO:0000259" key="19">
    <source>
        <dbReference type="PROSITE" id="PS51194"/>
    </source>
</evidence>
<comment type="subunit">
    <text evidence="3">Interacts (via N-terminus) with spn-A/Rad51.</text>
</comment>
<dbReference type="Proteomes" id="UP001608902">
    <property type="component" value="Unassembled WGS sequence"/>
</dbReference>
<dbReference type="InterPro" id="IPR049730">
    <property type="entry name" value="SNF2/RAD54-like_C"/>
</dbReference>